<dbReference type="InterPro" id="IPR037883">
    <property type="entry name" value="Knr4/Smi1-like_sf"/>
</dbReference>
<name>A0ABR8XZP7_9BACL</name>
<comment type="caution">
    <text evidence="2">The sequence shown here is derived from an EMBL/GenBank/DDBJ whole genome shotgun (WGS) entry which is preliminary data.</text>
</comment>
<accession>A0ABR8XZP7</accession>
<proteinExistence type="predicted"/>
<dbReference type="RefSeq" id="WP_191700428.1">
    <property type="nucleotide sequence ID" value="NZ_JACSPZ010000004.1"/>
</dbReference>
<sequence length="150" mass="17211">MNKEELTIFIKENMEPDDFTGGVDGKQINYVQDTLKLKLPESYKWFLNNYGSGGLYGVDILGVAKSNIATVVIETKRYRDLGMSENLVVIEDIDEYAYCLDTSNVENNNECPVIAWNKQGGLDDYNSAENFYEFLSQRLFDAKEAWEEDF</sequence>
<keyword evidence="3" id="KW-1185">Reference proteome</keyword>
<evidence type="ECO:0000259" key="1">
    <source>
        <dbReference type="SMART" id="SM00860"/>
    </source>
</evidence>
<evidence type="ECO:0000313" key="2">
    <source>
        <dbReference type="EMBL" id="MBD8037377.1"/>
    </source>
</evidence>
<dbReference type="Pfam" id="PF14567">
    <property type="entry name" value="SUKH_5"/>
    <property type="match status" value="1"/>
</dbReference>
<gene>
    <name evidence="2" type="ORF">H9635_11515</name>
</gene>
<dbReference type="EMBL" id="JACSPZ010000004">
    <property type="protein sequence ID" value="MBD8037377.1"/>
    <property type="molecule type" value="Genomic_DNA"/>
</dbReference>
<reference evidence="2 3" key="1">
    <citation type="submission" date="2020-08" db="EMBL/GenBank/DDBJ databases">
        <title>A Genomic Blueprint of the Chicken Gut Microbiome.</title>
        <authorList>
            <person name="Gilroy R."/>
            <person name="Ravi A."/>
            <person name="Getino M."/>
            <person name="Pursley I."/>
            <person name="Horton D.L."/>
            <person name="Alikhan N.-F."/>
            <person name="Baker D."/>
            <person name="Gharbi K."/>
            <person name="Hall N."/>
            <person name="Watson M."/>
            <person name="Adriaenssens E.M."/>
            <person name="Foster-Nyarko E."/>
            <person name="Jarju S."/>
            <person name="Secka A."/>
            <person name="Antonio M."/>
            <person name="Oren A."/>
            <person name="Chaudhuri R."/>
            <person name="La Ragione R.M."/>
            <person name="Hildebrand F."/>
            <person name="Pallen M.J."/>
        </authorList>
    </citation>
    <scope>NUCLEOTIDE SEQUENCE [LARGE SCALE GENOMIC DNA]</scope>
    <source>
        <strain evidence="2 3">A46</strain>
    </source>
</reference>
<dbReference type="SUPFAM" id="SSF160631">
    <property type="entry name" value="SMI1/KNR4-like"/>
    <property type="match status" value="1"/>
</dbReference>
<evidence type="ECO:0000313" key="3">
    <source>
        <dbReference type="Proteomes" id="UP000619101"/>
    </source>
</evidence>
<organism evidence="2 3">
    <name type="scientific">Solibacillus faecavium</name>
    <dbReference type="NCBI Taxonomy" id="2762221"/>
    <lineage>
        <taxon>Bacteria</taxon>
        <taxon>Bacillati</taxon>
        <taxon>Bacillota</taxon>
        <taxon>Bacilli</taxon>
        <taxon>Bacillales</taxon>
        <taxon>Caryophanaceae</taxon>
        <taxon>Solibacillus</taxon>
    </lineage>
</organism>
<feature type="domain" description="Knr4/Smi1-like" evidence="1">
    <location>
        <begin position="22"/>
        <end position="137"/>
    </location>
</feature>
<dbReference type="InterPro" id="IPR018958">
    <property type="entry name" value="Knr4/Smi1-like_dom"/>
</dbReference>
<protein>
    <submittedName>
        <fullName evidence="2">SMI1/KNR4 family protein</fullName>
    </submittedName>
</protein>
<dbReference type="SMART" id="SM00860">
    <property type="entry name" value="SMI1_KNR4"/>
    <property type="match status" value="1"/>
</dbReference>
<dbReference type="Gene3D" id="3.40.1580.10">
    <property type="entry name" value="SMI1/KNR4-like"/>
    <property type="match status" value="1"/>
</dbReference>
<dbReference type="Proteomes" id="UP000619101">
    <property type="component" value="Unassembled WGS sequence"/>
</dbReference>